<feature type="region of interest" description="Disordered" evidence="8">
    <location>
        <begin position="112"/>
        <end position="146"/>
    </location>
</feature>
<keyword evidence="5" id="KW-0732">Signal</keyword>
<dbReference type="NCBIfam" id="TIGR01376">
    <property type="entry name" value="POMP_repeat"/>
    <property type="match status" value="1"/>
</dbReference>
<dbReference type="AlphaFoldDB" id="X6MSZ7"/>
<dbReference type="Proteomes" id="UP000023152">
    <property type="component" value="Unassembled WGS sequence"/>
</dbReference>
<evidence type="ECO:0000256" key="8">
    <source>
        <dbReference type="SAM" id="MobiDB-lite"/>
    </source>
</evidence>
<keyword evidence="6" id="KW-0472">Membrane</keyword>
<keyword evidence="10" id="KW-1185">Reference proteome</keyword>
<evidence type="ECO:0000256" key="3">
    <source>
        <dbReference type="ARBA" id="ARBA00004613"/>
    </source>
</evidence>
<protein>
    <recommendedName>
        <fullName evidence="11">Polymorphic outer membrane protein</fullName>
    </recommendedName>
</protein>
<gene>
    <name evidence="9" type="ORF">RFI_20398</name>
</gene>
<reference evidence="9 10" key="1">
    <citation type="journal article" date="2013" name="Curr. Biol.">
        <title>The Genome of the Foraminiferan Reticulomyxa filosa.</title>
        <authorList>
            <person name="Glockner G."/>
            <person name="Hulsmann N."/>
            <person name="Schleicher M."/>
            <person name="Noegel A.A."/>
            <person name="Eichinger L."/>
            <person name="Gallinger C."/>
            <person name="Pawlowski J."/>
            <person name="Sierra R."/>
            <person name="Euteneuer U."/>
            <person name="Pillet L."/>
            <person name="Moustafa A."/>
            <person name="Platzer M."/>
            <person name="Groth M."/>
            <person name="Szafranski K."/>
            <person name="Schliwa M."/>
        </authorList>
    </citation>
    <scope>NUCLEOTIDE SEQUENCE [LARGE SCALE GENOMIC DNA]</scope>
</reference>
<dbReference type="GO" id="GO:0043130">
    <property type="term" value="F:ubiquitin binding"/>
    <property type="evidence" value="ECO:0007669"/>
    <property type="project" value="TreeGrafter"/>
</dbReference>
<evidence type="ECO:0000256" key="5">
    <source>
        <dbReference type="ARBA" id="ARBA00022729"/>
    </source>
</evidence>
<dbReference type="GO" id="GO:0000724">
    <property type="term" value="P:double-strand break repair via homologous recombination"/>
    <property type="evidence" value="ECO:0007669"/>
    <property type="project" value="TreeGrafter"/>
</dbReference>
<comment type="caution">
    <text evidence="9">The sequence shown here is derived from an EMBL/GenBank/DDBJ whole genome shotgun (WGS) entry which is preliminary data.</text>
</comment>
<dbReference type="InterPro" id="IPR051246">
    <property type="entry name" value="WDR48"/>
</dbReference>
<accession>X6MSZ7</accession>
<evidence type="ECO:0000313" key="9">
    <source>
        <dbReference type="EMBL" id="ETO16939.1"/>
    </source>
</evidence>
<dbReference type="InterPro" id="IPR003368">
    <property type="entry name" value="POMP_repeat"/>
</dbReference>
<feature type="non-terminal residue" evidence="9">
    <location>
        <position position="1"/>
    </location>
</feature>
<evidence type="ECO:0000313" key="10">
    <source>
        <dbReference type="Proteomes" id="UP000023152"/>
    </source>
</evidence>
<comment type="subcellular location">
    <subcellularLocation>
        <location evidence="1">Cell envelope</location>
    </subcellularLocation>
    <subcellularLocation>
        <location evidence="2">Cell outer membrane</location>
    </subcellularLocation>
    <subcellularLocation>
        <location evidence="3">Secreted</location>
    </subcellularLocation>
</comment>
<dbReference type="PANTHER" id="PTHR19862">
    <property type="entry name" value="WD REPEAT-CONTAINING PROTEIN 48"/>
    <property type="match status" value="1"/>
</dbReference>
<dbReference type="OrthoDB" id="5954513at2759"/>
<dbReference type="SUPFAM" id="SSF51126">
    <property type="entry name" value="Pectin lyase-like"/>
    <property type="match status" value="1"/>
</dbReference>
<sequence length="416" mass="44920">DYQNEQQFHRYLSIEDNFFSQNNANGSGGAVYMKSEKSVVSFHKCVFVENKAQVGHGAVSLLLSFGANVQVNQCNFTRNSVEKGHGGGFGIDVDMLMDEFWNGFQSNSRRLQNSNKVARDSPTSAPSIAPTRSPSLRHTPRPTSMQVKHTCPNITVMDCTFEQNNASLGKGGGMGMSIYQGLQCLGFHVENVTFTQNNALYGGGFAVVRQNQSVHGQVMMQGNYTAIDLKNCTFDGNSARYSGGHILFAGLVQNCDQTSVEHNVLSTYNCSLRGGSALFHGGGISAYCSSLNVQSSVIESNTLWNISVDMDDIDTNIPDNNTQSFQNQGNTNGISSMPPQTIATVLQDKSGGGGGGIYTYRCIVDIENSNFISNLVLEGNGGAIQRDVGVSTTEGSNNSYVHKAFIFALQTFVGFI</sequence>
<name>X6MSZ7_RETFI</name>
<evidence type="ECO:0000256" key="4">
    <source>
        <dbReference type="ARBA" id="ARBA00022525"/>
    </source>
</evidence>
<evidence type="ECO:0008006" key="11">
    <source>
        <dbReference type="Google" id="ProtNLM"/>
    </source>
</evidence>
<dbReference type="EMBL" id="ASPP01017590">
    <property type="protein sequence ID" value="ETO16939.1"/>
    <property type="molecule type" value="Genomic_DNA"/>
</dbReference>
<dbReference type="PANTHER" id="PTHR19862:SF14">
    <property type="entry name" value="WD REPEAT-CONTAINING PROTEIN 48"/>
    <property type="match status" value="1"/>
</dbReference>
<evidence type="ECO:0000256" key="7">
    <source>
        <dbReference type="ARBA" id="ARBA00023237"/>
    </source>
</evidence>
<dbReference type="InterPro" id="IPR011050">
    <property type="entry name" value="Pectin_lyase_fold/virulence"/>
</dbReference>
<evidence type="ECO:0000256" key="2">
    <source>
        <dbReference type="ARBA" id="ARBA00004442"/>
    </source>
</evidence>
<organism evidence="9 10">
    <name type="scientific">Reticulomyxa filosa</name>
    <dbReference type="NCBI Taxonomy" id="46433"/>
    <lineage>
        <taxon>Eukaryota</taxon>
        <taxon>Sar</taxon>
        <taxon>Rhizaria</taxon>
        <taxon>Retaria</taxon>
        <taxon>Foraminifera</taxon>
        <taxon>Monothalamids</taxon>
        <taxon>Reticulomyxidae</taxon>
        <taxon>Reticulomyxa</taxon>
    </lineage>
</organism>
<evidence type="ECO:0000256" key="1">
    <source>
        <dbReference type="ARBA" id="ARBA00004196"/>
    </source>
</evidence>
<keyword evidence="7" id="KW-0998">Cell outer membrane</keyword>
<evidence type="ECO:0000256" key="6">
    <source>
        <dbReference type="ARBA" id="ARBA00023136"/>
    </source>
</evidence>
<proteinExistence type="predicted"/>
<keyword evidence="4" id="KW-0964">Secreted</keyword>
<dbReference type="GO" id="GO:0005576">
    <property type="term" value="C:extracellular region"/>
    <property type="evidence" value="ECO:0007669"/>
    <property type="project" value="UniProtKB-SubCell"/>
</dbReference>